<dbReference type="PANTHER" id="PTHR43827">
    <property type="entry name" value="2,5-DIKETO-D-GLUCONIC ACID REDUCTASE"/>
    <property type="match status" value="1"/>
</dbReference>
<dbReference type="Proteomes" id="UP000429523">
    <property type="component" value="Unassembled WGS sequence"/>
</dbReference>
<evidence type="ECO:0000313" key="3">
    <source>
        <dbReference type="EMBL" id="KAE8936903.1"/>
    </source>
</evidence>
<dbReference type="AlphaFoldDB" id="A0A6A3EW86"/>
<evidence type="ECO:0008006" key="5">
    <source>
        <dbReference type="Google" id="ProtNLM"/>
    </source>
</evidence>
<proteinExistence type="predicted"/>
<evidence type="ECO:0000256" key="2">
    <source>
        <dbReference type="ARBA" id="ARBA00023002"/>
    </source>
</evidence>
<protein>
    <recommendedName>
        <fullName evidence="5">NADP-dependent oxidoreductase domain-containing protein</fullName>
    </recommendedName>
</protein>
<name>A0A6A3EW86_9STRA</name>
<evidence type="ECO:0000313" key="4">
    <source>
        <dbReference type="Proteomes" id="UP000429523"/>
    </source>
</evidence>
<sequence>MHMSFRRRRKEIKTQCSTAQVHEESVCAACESEGYRHIDTAVYRNEADVGLAIRDSGAPRQEVFVTSKIVAPRGRCSKEQGILMEAYSPLARAQKMHDRTLKQVASEAGATSAQVLIAWSLANGENIDRRS</sequence>
<reference evidence="3 4" key="1">
    <citation type="submission" date="2018-08" db="EMBL/GenBank/DDBJ databases">
        <title>Genomic investigation of the strawberry pathogen Phytophthora fragariae indicates pathogenicity is determined by transcriptional variation in three key races.</title>
        <authorList>
            <person name="Adams T.M."/>
            <person name="Armitage A.D."/>
            <person name="Sobczyk M.K."/>
            <person name="Bates H.J."/>
            <person name="Dunwell J.M."/>
            <person name="Nellist C.F."/>
            <person name="Harrison R.J."/>
        </authorList>
    </citation>
    <scope>NUCLEOTIDE SEQUENCE [LARGE SCALE GENOMIC DNA]</scope>
    <source>
        <strain evidence="3 4">NOV-9</strain>
    </source>
</reference>
<gene>
    <name evidence="3" type="ORF">PF009_g13185</name>
</gene>
<dbReference type="GO" id="GO:0016616">
    <property type="term" value="F:oxidoreductase activity, acting on the CH-OH group of donors, NAD or NADP as acceptor"/>
    <property type="evidence" value="ECO:0007669"/>
    <property type="project" value="UniProtKB-ARBA"/>
</dbReference>
<keyword evidence="1" id="KW-0521">NADP</keyword>
<evidence type="ECO:0000256" key="1">
    <source>
        <dbReference type="ARBA" id="ARBA00022857"/>
    </source>
</evidence>
<dbReference type="EMBL" id="QXGF01000678">
    <property type="protein sequence ID" value="KAE8936903.1"/>
    <property type="molecule type" value="Genomic_DNA"/>
</dbReference>
<dbReference type="Gene3D" id="3.20.20.100">
    <property type="entry name" value="NADP-dependent oxidoreductase domain"/>
    <property type="match status" value="2"/>
</dbReference>
<dbReference type="SUPFAM" id="SSF51430">
    <property type="entry name" value="NAD(P)-linked oxidoreductase"/>
    <property type="match status" value="1"/>
</dbReference>
<organism evidence="3 4">
    <name type="scientific">Phytophthora fragariae</name>
    <dbReference type="NCBI Taxonomy" id="53985"/>
    <lineage>
        <taxon>Eukaryota</taxon>
        <taxon>Sar</taxon>
        <taxon>Stramenopiles</taxon>
        <taxon>Oomycota</taxon>
        <taxon>Peronosporomycetes</taxon>
        <taxon>Peronosporales</taxon>
        <taxon>Peronosporaceae</taxon>
        <taxon>Phytophthora</taxon>
    </lineage>
</organism>
<accession>A0A6A3EW86</accession>
<dbReference type="InterPro" id="IPR020471">
    <property type="entry name" value="AKR"/>
</dbReference>
<dbReference type="InterPro" id="IPR036812">
    <property type="entry name" value="NAD(P)_OxRdtase_dom_sf"/>
</dbReference>
<dbReference type="PANTHER" id="PTHR43827:SF3">
    <property type="entry name" value="NADP-DEPENDENT OXIDOREDUCTASE DOMAIN-CONTAINING PROTEIN"/>
    <property type="match status" value="1"/>
</dbReference>
<keyword evidence="2" id="KW-0560">Oxidoreductase</keyword>
<comment type="caution">
    <text evidence="3">The sequence shown here is derived from an EMBL/GenBank/DDBJ whole genome shotgun (WGS) entry which is preliminary data.</text>
</comment>